<accession>A0A835R066</accession>
<dbReference type="Pfam" id="PF07995">
    <property type="entry name" value="GSDH"/>
    <property type="match status" value="1"/>
</dbReference>
<evidence type="ECO:0000256" key="3">
    <source>
        <dbReference type="ARBA" id="ARBA00022475"/>
    </source>
</evidence>
<proteinExistence type="inferred from homology"/>
<evidence type="ECO:0000259" key="12">
    <source>
        <dbReference type="Pfam" id="PF07995"/>
    </source>
</evidence>
<comment type="subcellular location">
    <subcellularLocation>
        <location evidence="2">Cell membrane</location>
        <topology evidence="2">Lipid-anchor</topology>
    </subcellularLocation>
</comment>
<evidence type="ECO:0000313" key="13">
    <source>
        <dbReference type="EMBL" id="KAG0479265.1"/>
    </source>
</evidence>
<keyword evidence="3" id="KW-1003">Cell membrane</keyword>
<dbReference type="GO" id="GO:0005886">
    <property type="term" value="C:plasma membrane"/>
    <property type="evidence" value="ECO:0007669"/>
    <property type="project" value="UniProtKB-SubCell"/>
</dbReference>
<dbReference type="GO" id="GO:0016491">
    <property type="term" value="F:oxidoreductase activity"/>
    <property type="evidence" value="ECO:0007669"/>
    <property type="project" value="UniProtKB-KW"/>
</dbReference>
<comment type="similarity">
    <text evidence="10">Belongs to the PQQ oxidoreductase GdhB family.</text>
</comment>
<gene>
    <name evidence="13" type="ORF">HPP92_010123</name>
</gene>
<evidence type="ECO:0000256" key="9">
    <source>
        <dbReference type="ARBA" id="ARBA00023288"/>
    </source>
</evidence>
<organism evidence="13 14">
    <name type="scientific">Vanilla planifolia</name>
    <name type="common">Vanilla</name>
    <dbReference type="NCBI Taxonomy" id="51239"/>
    <lineage>
        <taxon>Eukaryota</taxon>
        <taxon>Viridiplantae</taxon>
        <taxon>Streptophyta</taxon>
        <taxon>Embryophyta</taxon>
        <taxon>Tracheophyta</taxon>
        <taxon>Spermatophyta</taxon>
        <taxon>Magnoliopsida</taxon>
        <taxon>Liliopsida</taxon>
        <taxon>Asparagales</taxon>
        <taxon>Orchidaceae</taxon>
        <taxon>Vanilloideae</taxon>
        <taxon>Vanilleae</taxon>
        <taxon>Vanilla</taxon>
    </lineage>
</organism>
<keyword evidence="6" id="KW-0560">Oxidoreductase</keyword>
<dbReference type="PANTHER" id="PTHR19328">
    <property type="entry name" value="HEDGEHOG-INTERACTING PROTEIN"/>
    <property type="match status" value="1"/>
</dbReference>
<evidence type="ECO:0000256" key="7">
    <source>
        <dbReference type="ARBA" id="ARBA00023136"/>
    </source>
</evidence>
<dbReference type="InterPro" id="IPR011042">
    <property type="entry name" value="6-blade_b-propeller_TolB-like"/>
</dbReference>
<keyword evidence="5" id="KW-0634">PQQ</keyword>
<dbReference type="AlphaFoldDB" id="A0A835R066"/>
<dbReference type="Proteomes" id="UP000636800">
    <property type="component" value="Chromosome 5"/>
</dbReference>
<comment type="cofactor">
    <cofactor evidence="1">
        <name>pyrroloquinoline quinone</name>
        <dbReference type="ChEBI" id="CHEBI:58442"/>
    </cofactor>
</comment>
<keyword evidence="11" id="KW-1133">Transmembrane helix</keyword>
<evidence type="ECO:0000256" key="11">
    <source>
        <dbReference type="SAM" id="Phobius"/>
    </source>
</evidence>
<keyword evidence="11" id="KW-0812">Transmembrane</keyword>
<dbReference type="InterPro" id="IPR011041">
    <property type="entry name" value="Quinoprot_gluc/sorb_DH_b-prop"/>
</dbReference>
<feature type="transmembrane region" description="Helical" evidence="11">
    <location>
        <begin position="970"/>
        <end position="990"/>
    </location>
</feature>
<dbReference type="Gene3D" id="2.120.10.30">
    <property type="entry name" value="TolB, C-terminal domain"/>
    <property type="match status" value="1"/>
</dbReference>
<evidence type="ECO:0000256" key="5">
    <source>
        <dbReference type="ARBA" id="ARBA00022891"/>
    </source>
</evidence>
<comment type="caution">
    <text evidence="13">The sequence shown here is derived from an EMBL/GenBank/DDBJ whole genome shotgun (WGS) entry which is preliminary data.</text>
</comment>
<keyword evidence="14" id="KW-1185">Reference proteome</keyword>
<dbReference type="InterPro" id="IPR012938">
    <property type="entry name" value="Glc/Sorbosone_DH"/>
</dbReference>
<reference evidence="13 14" key="1">
    <citation type="journal article" date="2020" name="Nat. Food">
        <title>A phased Vanilla planifolia genome enables genetic improvement of flavour and production.</title>
        <authorList>
            <person name="Hasing T."/>
            <person name="Tang H."/>
            <person name="Brym M."/>
            <person name="Khazi F."/>
            <person name="Huang T."/>
            <person name="Chambers A.H."/>
        </authorList>
    </citation>
    <scope>NUCLEOTIDE SEQUENCE [LARGE SCALE GENOMIC DNA]</scope>
    <source>
        <tissue evidence="13">Leaf</tissue>
    </source>
</reference>
<evidence type="ECO:0000256" key="4">
    <source>
        <dbReference type="ARBA" id="ARBA00022729"/>
    </source>
</evidence>
<dbReference type="SUPFAM" id="SSF50952">
    <property type="entry name" value="Soluble quinoprotein glucose dehydrogenase"/>
    <property type="match status" value="1"/>
</dbReference>
<evidence type="ECO:0000313" key="14">
    <source>
        <dbReference type="Proteomes" id="UP000636800"/>
    </source>
</evidence>
<dbReference type="PANTHER" id="PTHR19328:SF13">
    <property type="entry name" value="HIPL1 PROTEIN"/>
    <property type="match status" value="1"/>
</dbReference>
<dbReference type="OrthoDB" id="443318at2759"/>
<keyword evidence="4" id="KW-0732">Signal</keyword>
<evidence type="ECO:0000256" key="1">
    <source>
        <dbReference type="ARBA" id="ARBA00001931"/>
    </source>
</evidence>
<name>A0A835R066_VANPL</name>
<dbReference type="EMBL" id="JADCNL010000005">
    <property type="protein sequence ID" value="KAG0479265.1"/>
    <property type="molecule type" value="Genomic_DNA"/>
</dbReference>
<evidence type="ECO:0000256" key="8">
    <source>
        <dbReference type="ARBA" id="ARBA00023180"/>
    </source>
</evidence>
<evidence type="ECO:0000256" key="2">
    <source>
        <dbReference type="ARBA" id="ARBA00004193"/>
    </source>
</evidence>
<keyword evidence="9" id="KW-0449">Lipoprotein</keyword>
<feature type="domain" description="Glucose/Sorbosone dehydrogenase" evidence="12">
    <location>
        <begin position="559"/>
        <end position="820"/>
    </location>
</feature>
<sequence length="994" mass="108809">MGSMSTKLDLNWTPNKTNVRGLLATCNRLKDQINCLKFEEFENPGLTSQRSLRMSLLVRFGARVRMPLLKTDRKPLPDPLKNILEEGINLYILHKSRHGRAEPNKGSYAKDWVDWEKRLKEVIFRHADYLNSIQVPFEFAVKQVTEQLKDVIKGKVRTPDSEKRRFGNLVFAAVTLPVLDIRCLLNKLASTNAEVETFLKGKELEKNLTKAHVTLAHKRSHGVTAVASYGVYHQLKVPVELTALFFSDNLAAFEAQLGSINGEKISSKNQWPHATIWTGGGASAKEANTLPQLHAEGKAKRLDIDPPFTVNGQDVRVYIFSLTGFNVAPVGLKTPLAFCPYSGNSCCNATGDAELQQQYISMNISDSACGNLIKSILCTKCDPYSADLFTIETNARIVPVLCNSSSPSTEKSSSVASVDFCTEVWNACKNVSMWNSPFLMASAQGSSAREVSSSKLLDEWQSATDFCRTFGGSVNSEAICFNGKSVLFNNTVDLSPPHGMCLEKIGNGSYLNMAPHPDGSNRVFLSNQDGMIWLSTIPAQGSGGTLDFDESNPFLDLTDIVHSDAEFGLMGLAFHPNFTNNGRFFVSFNCDKVQVASCSGRCSCNSEVGCDPSKIGLVDGTQPCRYQSVISEFTVNSSSSTPSEATSAIPSEVRRIFTMGLPYTGHHAGQILFGPEDGYLYFMMGDGGNNGDPFNFAQNKKSLLGKIMRLDVDQLPSSSEINDLGLWGNYSIPKDNPSAVDNGLQSEIWALGLRNPWRCSFDSKRSNYFFCGDVGEEAYEEIDLITKGGNYGWRVYEGYNLFHPSRTPGGNTSANSIDPIFPVMGYNHTSVNKNTGSASITGGYVYRSNIDPCLSGRFLYADLYGEAMWAGTEAPEDSGIYNSTNLPFACSKDSPIACDDVEDSTLPSLGILYSFAQDNNMDLYVLASKGVYRVVSPSRCNFTCLAESHAGDASPPPGTSSSAADLKKMVQLKVMLLLCSFVICLASFWVPNLE</sequence>
<keyword evidence="8" id="KW-0325">Glycoprotein</keyword>
<keyword evidence="7 11" id="KW-0472">Membrane</keyword>
<evidence type="ECO:0000256" key="6">
    <source>
        <dbReference type="ARBA" id="ARBA00023002"/>
    </source>
</evidence>
<dbReference type="FunFam" id="2.120.10.30:FF:000067">
    <property type="entry name" value="HHIP-like 1"/>
    <property type="match status" value="1"/>
</dbReference>
<protein>
    <recommendedName>
        <fullName evidence="12">Glucose/Sorbosone dehydrogenase domain-containing protein</fullName>
    </recommendedName>
</protein>
<evidence type="ECO:0000256" key="10">
    <source>
        <dbReference type="ARBA" id="ARBA00061483"/>
    </source>
</evidence>